<name>A0AAD6SMU7_9AGAR</name>
<dbReference type="EMBL" id="JARJCM010000104">
    <property type="protein sequence ID" value="KAJ7029185.1"/>
    <property type="molecule type" value="Genomic_DNA"/>
</dbReference>
<dbReference type="Proteomes" id="UP001218188">
    <property type="component" value="Unassembled WGS sequence"/>
</dbReference>
<accession>A0AAD6SMU7</accession>
<comment type="caution">
    <text evidence="1">The sequence shown here is derived from an EMBL/GenBank/DDBJ whole genome shotgun (WGS) entry which is preliminary data.</text>
</comment>
<evidence type="ECO:0000313" key="2">
    <source>
        <dbReference type="Proteomes" id="UP001218188"/>
    </source>
</evidence>
<gene>
    <name evidence="1" type="ORF">C8F04DRAFT_1265243</name>
</gene>
<proteinExistence type="predicted"/>
<organism evidence="1 2">
    <name type="scientific">Mycena alexandri</name>
    <dbReference type="NCBI Taxonomy" id="1745969"/>
    <lineage>
        <taxon>Eukaryota</taxon>
        <taxon>Fungi</taxon>
        <taxon>Dikarya</taxon>
        <taxon>Basidiomycota</taxon>
        <taxon>Agaricomycotina</taxon>
        <taxon>Agaricomycetes</taxon>
        <taxon>Agaricomycetidae</taxon>
        <taxon>Agaricales</taxon>
        <taxon>Marasmiineae</taxon>
        <taxon>Mycenaceae</taxon>
        <taxon>Mycena</taxon>
    </lineage>
</organism>
<evidence type="ECO:0000313" key="1">
    <source>
        <dbReference type="EMBL" id="KAJ7029185.1"/>
    </source>
</evidence>
<sequence>MAENQQKSSGVVQVNFLDEHNHGVTLRQVVMDDFPVVISTSNDGTKKYSASLSDLLPAAIKNDSPIKERGGRMYRVHRARWTHVPPQYPRRSWAPPHRED</sequence>
<protein>
    <submittedName>
        <fullName evidence="1">Uncharacterized protein</fullName>
    </submittedName>
</protein>
<reference evidence="1" key="1">
    <citation type="submission" date="2023-03" db="EMBL/GenBank/DDBJ databases">
        <title>Massive genome expansion in bonnet fungi (Mycena s.s.) driven by repeated elements and novel gene families across ecological guilds.</title>
        <authorList>
            <consortium name="Lawrence Berkeley National Laboratory"/>
            <person name="Harder C.B."/>
            <person name="Miyauchi S."/>
            <person name="Viragh M."/>
            <person name="Kuo A."/>
            <person name="Thoen E."/>
            <person name="Andreopoulos B."/>
            <person name="Lu D."/>
            <person name="Skrede I."/>
            <person name="Drula E."/>
            <person name="Henrissat B."/>
            <person name="Morin E."/>
            <person name="Kohler A."/>
            <person name="Barry K."/>
            <person name="LaButti K."/>
            <person name="Morin E."/>
            <person name="Salamov A."/>
            <person name="Lipzen A."/>
            <person name="Mereny Z."/>
            <person name="Hegedus B."/>
            <person name="Baldrian P."/>
            <person name="Stursova M."/>
            <person name="Weitz H."/>
            <person name="Taylor A."/>
            <person name="Grigoriev I.V."/>
            <person name="Nagy L.G."/>
            <person name="Martin F."/>
            <person name="Kauserud H."/>
        </authorList>
    </citation>
    <scope>NUCLEOTIDE SEQUENCE</scope>
    <source>
        <strain evidence="1">CBHHK200</strain>
    </source>
</reference>
<keyword evidence="2" id="KW-1185">Reference proteome</keyword>
<dbReference type="AlphaFoldDB" id="A0AAD6SMU7"/>